<proteinExistence type="inferred from homology"/>
<organism evidence="10 11">
    <name type="scientific">Parapedobacter luteus</name>
    <dbReference type="NCBI Taxonomy" id="623280"/>
    <lineage>
        <taxon>Bacteria</taxon>
        <taxon>Pseudomonadati</taxon>
        <taxon>Bacteroidota</taxon>
        <taxon>Sphingobacteriia</taxon>
        <taxon>Sphingobacteriales</taxon>
        <taxon>Sphingobacteriaceae</taxon>
        <taxon>Parapedobacter</taxon>
    </lineage>
</organism>
<evidence type="ECO:0000256" key="6">
    <source>
        <dbReference type="ARBA" id="ARBA00023004"/>
    </source>
</evidence>
<dbReference type="InterPro" id="IPR015421">
    <property type="entry name" value="PyrdxlP-dep_Trfase_major"/>
</dbReference>
<dbReference type="InterPro" id="IPR015424">
    <property type="entry name" value="PyrdxlP-dep_Trfase"/>
</dbReference>
<accession>A0A1T5CAW3</accession>
<evidence type="ECO:0000256" key="4">
    <source>
        <dbReference type="ARBA" id="ARBA00022723"/>
    </source>
</evidence>
<dbReference type="PIRSF" id="PIRSF005572">
    <property type="entry name" value="NifS"/>
    <property type="match status" value="1"/>
</dbReference>
<dbReference type="InterPro" id="IPR016454">
    <property type="entry name" value="Cysteine_dSase"/>
</dbReference>
<dbReference type="GO" id="GO:0051536">
    <property type="term" value="F:iron-sulfur cluster binding"/>
    <property type="evidence" value="ECO:0007669"/>
    <property type="project" value="UniProtKB-KW"/>
</dbReference>
<keyword evidence="4" id="KW-0479">Metal-binding</keyword>
<reference evidence="10 11" key="1">
    <citation type="submission" date="2017-02" db="EMBL/GenBank/DDBJ databases">
        <authorList>
            <person name="Peterson S.W."/>
        </authorList>
    </citation>
    <scope>NUCLEOTIDE SEQUENCE [LARGE SCALE GENOMIC DNA]</scope>
    <source>
        <strain evidence="10 11">DSM 22899</strain>
    </source>
</reference>
<comment type="cofactor">
    <cofactor evidence="1">
        <name>pyridoxal 5'-phosphate</name>
        <dbReference type="ChEBI" id="CHEBI:597326"/>
    </cofactor>
</comment>
<comment type="similarity">
    <text evidence="2">Belongs to the class-V pyridoxal-phosphate-dependent aminotransferase family. NifS/IscS subfamily.</text>
</comment>
<dbReference type="Gene3D" id="3.40.640.10">
    <property type="entry name" value="Type I PLP-dependent aspartate aminotransferase-like (Major domain)"/>
    <property type="match status" value="1"/>
</dbReference>
<dbReference type="STRING" id="623280.SAMN05660226_01994"/>
<dbReference type="EMBL" id="FUYS01000004">
    <property type="protein sequence ID" value="SKB56280.1"/>
    <property type="molecule type" value="Genomic_DNA"/>
</dbReference>
<evidence type="ECO:0000313" key="10">
    <source>
        <dbReference type="EMBL" id="SKB56280.1"/>
    </source>
</evidence>
<evidence type="ECO:0000256" key="1">
    <source>
        <dbReference type="ARBA" id="ARBA00001933"/>
    </source>
</evidence>
<dbReference type="OrthoDB" id="9804366at2"/>
<dbReference type="Gene3D" id="3.90.1150.10">
    <property type="entry name" value="Aspartate Aminotransferase, domain 1"/>
    <property type="match status" value="1"/>
</dbReference>
<evidence type="ECO:0000259" key="9">
    <source>
        <dbReference type="Pfam" id="PF00266"/>
    </source>
</evidence>
<protein>
    <submittedName>
        <fullName evidence="10">Cysteine desulfurase</fullName>
    </submittedName>
</protein>
<dbReference type="PANTHER" id="PTHR11601:SF34">
    <property type="entry name" value="CYSTEINE DESULFURASE"/>
    <property type="match status" value="1"/>
</dbReference>
<keyword evidence="3" id="KW-0808">Transferase</keyword>
<evidence type="ECO:0000256" key="2">
    <source>
        <dbReference type="ARBA" id="ARBA00006490"/>
    </source>
</evidence>
<dbReference type="SUPFAM" id="SSF53383">
    <property type="entry name" value="PLP-dependent transferases"/>
    <property type="match status" value="1"/>
</dbReference>
<evidence type="ECO:0000256" key="5">
    <source>
        <dbReference type="ARBA" id="ARBA00022898"/>
    </source>
</evidence>
<name>A0A1T5CAW3_9SPHI</name>
<dbReference type="Pfam" id="PF00266">
    <property type="entry name" value="Aminotran_5"/>
    <property type="match status" value="1"/>
</dbReference>
<dbReference type="PANTHER" id="PTHR11601">
    <property type="entry name" value="CYSTEINE DESULFURYLASE FAMILY MEMBER"/>
    <property type="match status" value="1"/>
</dbReference>
<dbReference type="GO" id="GO:0031071">
    <property type="term" value="F:cysteine desulfurase activity"/>
    <property type="evidence" value="ECO:0007669"/>
    <property type="project" value="UniProtKB-EC"/>
</dbReference>
<dbReference type="InterPro" id="IPR015422">
    <property type="entry name" value="PyrdxlP-dep_Trfase_small"/>
</dbReference>
<keyword evidence="11" id="KW-1185">Reference proteome</keyword>
<dbReference type="InterPro" id="IPR000192">
    <property type="entry name" value="Aminotrans_V_dom"/>
</dbReference>
<keyword evidence="7" id="KW-0411">Iron-sulfur</keyword>
<evidence type="ECO:0000313" key="11">
    <source>
        <dbReference type="Proteomes" id="UP000190541"/>
    </source>
</evidence>
<sequence>MDGLLYFDNNATTPLDPQVLDAMMPYFTMHFANASSMTHRAGRHAAAAVDKAREQVAALIGASPREITFTSGATEAVNMALKGVFEHYQAKGRHFITCLTEHKAVLDTFAYLQRKGAEVTYLPVSTAGSLDLAELEAAIRKDTILIALMYANNETGVIHPVQQIADIANKYDVLFFCDATQAVGKVPVYVGDGYPDLLCLSAHKCYGPKGVGALYTKRRNKRIQTGALLHGGGQENKLRAGTLNVPGIVGLGEAAAIAQRQLATEAPRLGTLRDTLETGLMALDASFVNGRGAPRLPHVSNITFRHLKADQVMVNVPDIAIASGSACVSGTRDPSHVLKAMGLSDADAHASIRFSLGRFNTVAEVDTAIAQLTSVIPQLRASSPIWQLYKAGQVD</sequence>
<evidence type="ECO:0000256" key="7">
    <source>
        <dbReference type="ARBA" id="ARBA00023014"/>
    </source>
</evidence>
<keyword evidence="6" id="KW-0408">Iron</keyword>
<gene>
    <name evidence="10" type="ORF">SAMN05660226_01994</name>
</gene>
<evidence type="ECO:0000256" key="3">
    <source>
        <dbReference type="ARBA" id="ARBA00022679"/>
    </source>
</evidence>
<keyword evidence="5" id="KW-0663">Pyridoxal phosphate</keyword>
<dbReference type="GO" id="GO:0046872">
    <property type="term" value="F:metal ion binding"/>
    <property type="evidence" value="ECO:0007669"/>
    <property type="project" value="UniProtKB-KW"/>
</dbReference>
<dbReference type="Proteomes" id="UP000190541">
    <property type="component" value="Unassembled WGS sequence"/>
</dbReference>
<dbReference type="RefSeq" id="WP_079716692.1">
    <property type="nucleotide sequence ID" value="NZ_FUYS01000004.1"/>
</dbReference>
<feature type="domain" description="Aminotransferase class V" evidence="9">
    <location>
        <begin position="6"/>
        <end position="366"/>
    </location>
</feature>
<evidence type="ECO:0000256" key="8">
    <source>
        <dbReference type="ARBA" id="ARBA00050776"/>
    </source>
</evidence>
<comment type="catalytic activity">
    <reaction evidence="8">
        <text>(sulfur carrier)-H + L-cysteine = (sulfur carrier)-SH + L-alanine</text>
        <dbReference type="Rhea" id="RHEA:43892"/>
        <dbReference type="Rhea" id="RHEA-COMP:14737"/>
        <dbReference type="Rhea" id="RHEA-COMP:14739"/>
        <dbReference type="ChEBI" id="CHEBI:29917"/>
        <dbReference type="ChEBI" id="CHEBI:35235"/>
        <dbReference type="ChEBI" id="CHEBI:57972"/>
        <dbReference type="ChEBI" id="CHEBI:64428"/>
        <dbReference type="EC" id="2.8.1.7"/>
    </reaction>
</comment>
<dbReference type="AlphaFoldDB" id="A0A1T5CAW3"/>